<protein>
    <recommendedName>
        <fullName evidence="1">KAP NTPase domain-containing protein</fullName>
    </recommendedName>
</protein>
<accession>S0DEU2</accession>
<dbReference type="InterPro" id="IPR052754">
    <property type="entry name" value="NTPase_KAP_P-loop"/>
</dbReference>
<dbReference type="PANTHER" id="PTHR22674:SF6">
    <property type="entry name" value="NTPASE KAP FAMILY P-LOOP DOMAIN-CONTAINING PROTEIN 1"/>
    <property type="match status" value="1"/>
</dbReference>
<evidence type="ECO:0000313" key="2">
    <source>
        <dbReference type="EMBL" id="CCO21807.1"/>
    </source>
</evidence>
<organism evidence="2">
    <name type="scientific">termite gut metagenome</name>
    <dbReference type="NCBI Taxonomy" id="433724"/>
    <lineage>
        <taxon>unclassified sequences</taxon>
        <taxon>metagenomes</taxon>
        <taxon>organismal metagenomes</taxon>
    </lineage>
</organism>
<reference evidence="2" key="2">
    <citation type="journal article" date="2013" name="Biotechnol. Biofuels">
        <title>Mining for hemicellulases in the fungus-growing termite Pseudacanthotermes militaris using functional metagenomics.</title>
        <authorList>
            <person name="Bastien G."/>
            <person name="Arnal G."/>
            <person name="Bozonnet S."/>
            <person name="Laguerre S."/>
            <person name="Ferreira F."/>
            <person name="Faure R."/>
            <person name="Henrissat B."/>
            <person name="Lefevre F."/>
            <person name="Robe P."/>
            <person name="Bouchez O."/>
            <person name="Noirot C."/>
            <person name="Dumon C."/>
            <person name="O'Donohue M."/>
        </authorList>
    </citation>
    <scope>NUCLEOTIDE SEQUENCE</scope>
</reference>
<gene>
    <name evidence="2" type="ORF">BN138_995</name>
</gene>
<dbReference type="InterPro" id="IPR027417">
    <property type="entry name" value="P-loop_NTPase"/>
</dbReference>
<dbReference type="SUPFAM" id="SSF52540">
    <property type="entry name" value="P-loop containing nucleoside triphosphate hydrolases"/>
    <property type="match status" value="1"/>
</dbReference>
<dbReference type="InterPro" id="IPR011646">
    <property type="entry name" value="KAP_P-loop"/>
</dbReference>
<dbReference type="PANTHER" id="PTHR22674">
    <property type="entry name" value="NTPASE, KAP FAMILY P-LOOP DOMAIN-CONTAINING 1"/>
    <property type="match status" value="1"/>
</dbReference>
<dbReference type="AlphaFoldDB" id="S0DEU2"/>
<proteinExistence type="predicted"/>
<sequence length="454" mass="51304">MGLVKRVGYMVADNTLGGTNAGDIRDALDSPHEETRSVNEIIRDLKENFQKCVYDALADEGRTSNEEDRVVIFIDDLDRLPPVRAVEILEVFKNFIDCKKCVFVLAIDYNVVVSGVKGKYGTDIDEGKGRNFFDKIIQVPFRMPMAQYDISNFIKETLEEAAGIKCSDAEAKEYTALISTSTGSNPRSMKRLFNSFLLQKMVVGDDLLKTGRDEKVLFALLCMQQRFGNLYDYVVLNRDDDIANIFSRVASSETPESVLETLSGFEAQGEEASEIQAFVKKFNLALMSGTNKTVLESETDVSSEQWDCIKPLLDISAVTATETVTRSVKTRRPFEYKGKIYKSRGKGGLNLSFLALRLIKDYAKEKAQDSTEWIDRVNGEIPLHSANSKYSGLDSIIERSNYLLNQDGNIQRYHHAENQIIRLGDKEYLVATEWAQEWVETLIDILGYTEQINR</sequence>
<feature type="domain" description="KAP NTPase" evidence="1">
    <location>
        <begin position="34"/>
        <end position="198"/>
    </location>
</feature>
<name>S0DEU2_9ZZZZ</name>
<evidence type="ECO:0000259" key="1">
    <source>
        <dbReference type="Pfam" id="PF07693"/>
    </source>
</evidence>
<reference evidence="2" key="1">
    <citation type="submission" date="2012-10" db="EMBL/GenBank/DDBJ databases">
        <authorList>
            <person name="Sandrine L."/>
        </authorList>
    </citation>
    <scope>NUCLEOTIDE SEQUENCE</scope>
</reference>
<dbReference type="Pfam" id="PF07693">
    <property type="entry name" value="KAP_NTPase"/>
    <property type="match status" value="1"/>
</dbReference>
<dbReference type="EMBL" id="HF548330">
    <property type="protein sequence ID" value="CCO21807.1"/>
    <property type="molecule type" value="Genomic_DNA"/>
</dbReference>